<keyword evidence="3" id="KW-0460">Magnesium</keyword>
<organism evidence="4 5">
    <name type="scientific">Anas platyrhynchos</name>
    <name type="common">Mallard</name>
    <name type="synonym">Anas boschas</name>
    <dbReference type="NCBI Taxonomy" id="8839"/>
    <lineage>
        <taxon>Eukaryota</taxon>
        <taxon>Metazoa</taxon>
        <taxon>Chordata</taxon>
        <taxon>Craniata</taxon>
        <taxon>Vertebrata</taxon>
        <taxon>Euteleostomi</taxon>
        <taxon>Archelosauria</taxon>
        <taxon>Archosauria</taxon>
        <taxon>Dinosauria</taxon>
        <taxon>Saurischia</taxon>
        <taxon>Theropoda</taxon>
        <taxon>Coelurosauria</taxon>
        <taxon>Aves</taxon>
        <taxon>Neognathae</taxon>
        <taxon>Galloanserae</taxon>
        <taxon>Anseriformes</taxon>
        <taxon>Anatidae</taxon>
        <taxon>Anatinae</taxon>
        <taxon>Anas</taxon>
    </lineage>
</organism>
<evidence type="ECO:0000256" key="3">
    <source>
        <dbReference type="ARBA" id="ARBA00022842"/>
    </source>
</evidence>
<feature type="non-terminal residue" evidence="4">
    <location>
        <position position="39"/>
    </location>
</feature>
<evidence type="ECO:0000313" key="4">
    <source>
        <dbReference type="EMBL" id="EOA92895.1"/>
    </source>
</evidence>
<dbReference type="SUPFAM" id="SSF56784">
    <property type="entry name" value="HAD-like"/>
    <property type="match status" value="1"/>
</dbReference>
<feature type="non-terminal residue" evidence="4">
    <location>
        <position position="1"/>
    </location>
</feature>
<protein>
    <submittedName>
        <fullName evidence="4">Cytosolic purine 5'-nucleotidase</fullName>
    </submittedName>
</protein>
<keyword evidence="5" id="KW-1185">Reference proteome</keyword>
<evidence type="ECO:0000313" key="5">
    <source>
        <dbReference type="Proteomes" id="UP000296049"/>
    </source>
</evidence>
<dbReference type="AlphaFoldDB" id="R0J6Y6"/>
<dbReference type="EMBL" id="KB755095">
    <property type="protein sequence ID" value="EOA92895.1"/>
    <property type="molecule type" value="Genomic_DNA"/>
</dbReference>
<dbReference type="Proteomes" id="UP000296049">
    <property type="component" value="Unassembled WGS sequence"/>
</dbReference>
<evidence type="ECO:0000256" key="2">
    <source>
        <dbReference type="ARBA" id="ARBA00022801"/>
    </source>
</evidence>
<dbReference type="InterPro" id="IPR036412">
    <property type="entry name" value="HAD-like_sf"/>
</dbReference>
<gene>
    <name evidence="4" type="ORF">Anapl_17991</name>
</gene>
<sequence length="39" mass="4564">YKSPEYESLGFDLTVERLVSIGYPHELLNFVYDPAFPTR</sequence>
<evidence type="ECO:0000256" key="1">
    <source>
        <dbReference type="ARBA" id="ARBA00022723"/>
    </source>
</evidence>
<dbReference type="InterPro" id="IPR008380">
    <property type="entry name" value="HAD-SF_hydro_IG_5-nucl"/>
</dbReference>
<dbReference type="GO" id="GO:0016787">
    <property type="term" value="F:hydrolase activity"/>
    <property type="evidence" value="ECO:0007669"/>
    <property type="project" value="UniProtKB-KW"/>
</dbReference>
<reference evidence="5" key="1">
    <citation type="journal article" date="2013" name="Nat. Genet.">
        <title>The duck genome and transcriptome provide insight into an avian influenza virus reservoir species.</title>
        <authorList>
            <person name="Huang Y."/>
            <person name="Li Y."/>
            <person name="Burt D.W."/>
            <person name="Chen H."/>
            <person name="Zhang Y."/>
            <person name="Qian W."/>
            <person name="Kim H."/>
            <person name="Gan S."/>
            <person name="Zhao Y."/>
            <person name="Li J."/>
            <person name="Yi K."/>
            <person name="Feng H."/>
            <person name="Zhu P."/>
            <person name="Li B."/>
            <person name="Liu Q."/>
            <person name="Fairley S."/>
            <person name="Magor K.E."/>
            <person name="Du Z."/>
            <person name="Hu X."/>
            <person name="Goodman L."/>
            <person name="Tafer H."/>
            <person name="Vignal A."/>
            <person name="Lee T."/>
            <person name="Kim K.W."/>
            <person name="Sheng Z."/>
            <person name="An Y."/>
            <person name="Searle S."/>
            <person name="Herrero J."/>
            <person name="Groenen M.A."/>
            <person name="Crooijmans R.P."/>
            <person name="Faraut T."/>
            <person name="Cai Q."/>
            <person name="Webster R.G."/>
            <person name="Aldridge J.R."/>
            <person name="Warren W.C."/>
            <person name="Bartschat S."/>
            <person name="Kehr S."/>
            <person name="Marz M."/>
            <person name="Stadler P.F."/>
            <person name="Smith J."/>
            <person name="Kraus R.H."/>
            <person name="Zhao Y."/>
            <person name="Ren L."/>
            <person name="Fei J."/>
            <person name="Morisson M."/>
            <person name="Kaiser P."/>
            <person name="Griffin D.K."/>
            <person name="Rao M."/>
            <person name="Pitel F."/>
            <person name="Wang J."/>
            <person name="Li N."/>
        </authorList>
    </citation>
    <scope>NUCLEOTIDE SEQUENCE [LARGE SCALE GENOMIC DNA]</scope>
</reference>
<accession>R0J6Y6</accession>
<keyword evidence="2" id="KW-0378">Hydrolase</keyword>
<dbReference type="Pfam" id="PF05761">
    <property type="entry name" value="5_nucleotid"/>
    <property type="match status" value="1"/>
</dbReference>
<proteinExistence type="predicted"/>
<dbReference type="GO" id="GO:0046872">
    <property type="term" value="F:metal ion binding"/>
    <property type="evidence" value="ECO:0007669"/>
    <property type="project" value="UniProtKB-KW"/>
</dbReference>
<name>R0J6Y6_ANAPL</name>
<keyword evidence="1" id="KW-0479">Metal-binding</keyword>